<dbReference type="HOGENOM" id="CLU_101353_0_0_4"/>
<reference evidence="2 3" key="1">
    <citation type="journal article" date="2012" name="Appl. Environ. Microbiol.">
        <title>Draft genome sequence of a psychrotolerant sulfur-oxidizing bacterium, Sulfuricella denitrificans skB26, and proteomic insights into cold adaptation.</title>
        <authorList>
            <person name="Watanabe T."/>
            <person name="Kojima H."/>
            <person name="Fukui M."/>
        </authorList>
    </citation>
    <scope>NUCLEOTIDE SEQUENCE [LARGE SCALE GENOMIC DNA]</scope>
    <source>
        <strain evidence="3">skB26</strain>
    </source>
</reference>
<dbReference type="AlphaFoldDB" id="S6B5K9"/>
<dbReference type="EMBL" id="AP013066">
    <property type="protein sequence ID" value="BAN35822.1"/>
    <property type="molecule type" value="Genomic_DNA"/>
</dbReference>
<gene>
    <name evidence="2" type="ORF">SCD_n02011</name>
</gene>
<sequence>MNTTESEHKPDSESATGKGEQTQHEALYDRYAERARELFEAGQEKGKDAMEKAMEVARQQLSDAGEFSAEQGEAFKKFMRRDLEQTSQDMRALSQEAKEHLNPARLGAGALSSIARLLEATGSALQSLSRKAEDALHYNTGDITAAGTLNCTKCGQKVHLKRTTKIPPCPSCHGTEFRKGY</sequence>
<dbReference type="Pfam" id="PF07295">
    <property type="entry name" value="DUF1451"/>
    <property type="match status" value="1"/>
</dbReference>
<organism evidence="2 3">
    <name type="scientific">Sulfuricella denitrificans (strain DSM 22764 / NBRC 105220 / skB26)</name>
    <dbReference type="NCBI Taxonomy" id="1163617"/>
    <lineage>
        <taxon>Bacteria</taxon>
        <taxon>Pseudomonadati</taxon>
        <taxon>Pseudomonadota</taxon>
        <taxon>Betaproteobacteria</taxon>
        <taxon>Nitrosomonadales</taxon>
        <taxon>Sulfuricellaceae</taxon>
        <taxon>Sulfuricella</taxon>
    </lineage>
</organism>
<keyword evidence="3" id="KW-1185">Reference proteome</keyword>
<accession>S6B5K9</accession>
<evidence type="ECO:0000313" key="3">
    <source>
        <dbReference type="Proteomes" id="UP000015559"/>
    </source>
</evidence>
<dbReference type="Proteomes" id="UP000015559">
    <property type="component" value="Chromosome"/>
</dbReference>
<evidence type="ECO:0000313" key="2">
    <source>
        <dbReference type="EMBL" id="BAN35822.1"/>
    </source>
</evidence>
<protein>
    <submittedName>
        <fullName evidence="2">Isocitrate dehydrogenase</fullName>
    </submittedName>
</protein>
<dbReference type="STRING" id="1163617.SCD_n02011"/>
<feature type="region of interest" description="Disordered" evidence="1">
    <location>
        <begin position="1"/>
        <end position="29"/>
    </location>
</feature>
<feature type="compositionally biased region" description="Basic and acidic residues" evidence="1">
    <location>
        <begin position="1"/>
        <end position="12"/>
    </location>
</feature>
<dbReference type="KEGG" id="sdr:SCD_n02011"/>
<name>S6B5K9_SULDS</name>
<dbReference type="RefSeq" id="WP_009205017.1">
    <property type="nucleotide sequence ID" value="NC_022357.1"/>
</dbReference>
<dbReference type="InterPro" id="IPR009912">
    <property type="entry name" value="DUF1451"/>
</dbReference>
<evidence type="ECO:0000256" key="1">
    <source>
        <dbReference type="SAM" id="MobiDB-lite"/>
    </source>
</evidence>
<dbReference type="OrthoDB" id="3174978at2"/>
<proteinExistence type="predicted"/>